<dbReference type="AlphaFoldDB" id="A0A2W5TKC2"/>
<feature type="chain" id="PRO_5016174202" evidence="1">
    <location>
        <begin position="21"/>
        <end position="68"/>
    </location>
</feature>
<dbReference type="PROSITE" id="PS51257">
    <property type="entry name" value="PROKAR_LIPOPROTEIN"/>
    <property type="match status" value="1"/>
</dbReference>
<keyword evidence="1" id="KW-0732">Signal</keyword>
<evidence type="ECO:0000256" key="1">
    <source>
        <dbReference type="SAM" id="SignalP"/>
    </source>
</evidence>
<organism evidence="2 3">
    <name type="scientific">Cereibacter sphaeroides</name>
    <name type="common">Rhodobacter sphaeroides</name>
    <dbReference type="NCBI Taxonomy" id="1063"/>
    <lineage>
        <taxon>Bacteria</taxon>
        <taxon>Pseudomonadati</taxon>
        <taxon>Pseudomonadota</taxon>
        <taxon>Alphaproteobacteria</taxon>
        <taxon>Rhodobacterales</taxon>
        <taxon>Paracoccaceae</taxon>
        <taxon>Cereibacter</taxon>
    </lineage>
</organism>
<reference evidence="2 3" key="1">
    <citation type="submission" date="2017-08" db="EMBL/GenBank/DDBJ databases">
        <title>Infants hospitalized years apart are colonized by the same room-sourced microbial strains.</title>
        <authorList>
            <person name="Brooks B."/>
            <person name="Olm M.R."/>
            <person name="Firek B.A."/>
            <person name="Baker R."/>
            <person name="Thomas B.C."/>
            <person name="Morowitz M.J."/>
            <person name="Banfield J.F."/>
        </authorList>
    </citation>
    <scope>NUCLEOTIDE SEQUENCE [LARGE SCALE GENOMIC DNA]</scope>
    <source>
        <strain evidence="2">S2_003_000_R2_11</strain>
    </source>
</reference>
<sequence length="68" mass="7224">MTRFCIRSGLLLLWFGTLGACSGVETGAVSPCLGQFRAEGKYFTTKTLSDSTRVVLSTKNPTVSSCGD</sequence>
<gene>
    <name evidence="2" type="ORF">DI533_17120</name>
</gene>
<feature type="signal peptide" evidence="1">
    <location>
        <begin position="1"/>
        <end position="20"/>
    </location>
</feature>
<evidence type="ECO:0000313" key="2">
    <source>
        <dbReference type="EMBL" id="PZQ96157.1"/>
    </source>
</evidence>
<name>A0A2W5TKC2_CERSP</name>
<dbReference type="Proteomes" id="UP000248975">
    <property type="component" value="Unassembled WGS sequence"/>
</dbReference>
<comment type="caution">
    <text evidence="2">The sequence shown here is derived from an EMBL/GenBank/DDBJ whole genome shotgun (WGS) entry which is preliminary data.</text>
</comment>
<dbReference type="EMBL" id="QFQS01000004">
    <property type="protein sequence ID" value="PZQ96157.1"/>
    <property type="molecule type" value="Genomic_DNA"/>
</dbReference>
<protein>
    <submittedName>
        <fullName evidence="2">Uncharacterized protein</fullName>
    </submittedName>
</protein>
<proteinExistence type="predicted"/>
<evidence type="ECO:0000313" key="3">
    <source>
        <dbReference type="Proteomes" id="UP000248975"/>
    </source>
</evidence>
<accession>A0A2W5TKC2</accession>